<evidence type="ECO:0000313" key="3">
    <source>
        <dbReference type="Proteomes" id="UP000054166"/>
    </source>
</evidence>
<proteinExistence type="predicted"/>
<dbReference type="AlphaFoldDB" id="A0A0C3GD78"/>
<protein>
    <submittedName>
        <fullName evidence="2">Uncharacterized protein</fullName>
    </submittedName>
</protein>
<organism evidence="2 3">
    <name type="scientific">Piloderma croceum (strain F 1598)</name>
    <dbReference type="NCBI Taxonomy" id="765440"/>
    <lineage>
        <taxon>Eukaryota</taxon>
        <taxon>Fungi</taxon>
        <taxon>Dikarya</taxon>
        <taxon>Basidiomycota</taxon>
        <taxon>Agaricomycotina</taxon>
        <taxon>Agaricomycetes</taxon>
        <taxon>Agaricomycetidae</taxon>
        <taxon>Atheliales</taxon>
        <taxon>Atheliaceae</taxon>
        <taxon>Piloderma</taxon>
    </lineage>
</organism>
<evidence type="ECO:0000256" key="1">
    <source>
        <dbReference type="SAM" id="MobiDB-lite"/>
    </source>
</evidence>
<feature type="region of interest" description="Disordered" evidence="1">
    <location>
        <begin position="53"/>
        <end position="98"/>
    </location>
</feature>
<evidence type="ECO:0000313" key="2">
    <source>
        <dbReference type="EMBL" id="KIM89654.1"/>
    </source>
</evidence>
<dbReference type="InParanoid" id="A0A0C3GD78"/>
<keyword evidence="3" id="KW-1185">Reference proteome</keyword>
<feature type="compositionally biased region" description="Basic and acidic residues" evidence="1">
    <location>
        <begin position="53"/>
        <end position="94"/>
    </location>
</feature>
<dbReference type="HOGENOM" id="CLU_605672_0_0_1"/>
<name>A0A0C3GD78_PILCF</name>
<reference evidence="2 3" key="1">
    <citation type="submission" date="2014-04" db="EMBL/GenBank/DDBJ databases">
        <authorList>
            <consortium name="DOE Joint Genome Institute"/>
            <person name="Kuo A."/>
            <person name="Tarkka M."/>
            <person name="Buscot F."/>
            <person name="Kohler A."/>
            <person name="Nagy L.G."/>
            <person name="Floudas D."/>
            <person name="Copeland A."/>
            <person name="Barry K.W."/>
            <person name="Cichocki N."/>
            <person name="Veneault-Fourrey C."/>
            <person name="LaButti K."/>
            <person name="Lindquist E.A."/>
            <person name="Lipzen A."/>
            <person name="Lundell T."/>
            <person name="Morin E."/>
            <person name="Murat C."/>
            <person name="Sun H."/>
            <person name="Tunlid A."/>
            <person name="Henrissat B."/>
            <person name="Grigoriev I.V."/>
            <person name="Hibbett D.S."/>
            <person name="Martin F."/>
            <person name="Nordberg H.P."/>
            <person name="Cantor M.N."/>
            <person name="Hua S.X."/>
        </authorList>
    </citation>
    <scope>NUCLEOTIDE SEQUENCE [LARGE SCALE GENOMIC DNA]</scope>
    <source>
        <strain evidence="2 3">F 1598</strain>
    </source>
</reference>
<feature type="region of interest" description="Disordered" evidence="1">
    <location>
        <begin position="126"/>
        <end position="147"/>
    </location>
</feature>
<dbReference type="EMBL" id="KN832974">
    <property type="protein sequence ID" value="KIM89654.1"/>
    <property type="molecule type" value="Genomic_DNA"/>
</dbReference>
<dbReference type="Proteomes" id="UP000054166">
    <property type="component" value="Unassembled WGS sequence"/>
</dbReference>
<sequence length="452" mass="48766">MLERLDHIADVCHVIATSTSIPTQLEHELTTTAANSNAVIEPRDNKGLAVEREVEQEGMVERKGEQGTEAGKELDTGEERGTQEPQKEVRDRPHLPTGHTALDATVCELQRFDWARDVDDSLGLSPVAHTTLQPEPAEPAPTLVNPVPCDTMVDPSPTTFTKAMPADPIPVDPIPNNPISDDVAVDSVCTVRRSATPVEPDLESTASVDPSPCGETVHPVLVDSVPADSVPIDPVPVDPAHVTLNNAVPINPIPIHDKPDPEPTMLLNPINPDSITRNSPIPDNPVPVDPDHFIRSNNTPIGSVCVDPVRVAFVSPVPTDLVDVKPNPTAICTASIESVPVTSTEHAAKTHSNMFDDPFTVATVKTIYANPDFDLSTRVTGVALTFIAHNHISDTDYIFALVAFIIHLPLHLLRTTLICSAFDPVTRTCLIMDIGFCFVKLSCFFLASFSQS</sequence>
<gene>
    <name evidence="2" type="ORF">PILCRDRAFT_1980</name>
</gene>
<reference evidence="3" key="2">
    <citation type="submission" date="2015-01" db="EMBL/GenBank/DDBJ databases">
        <title>Evolutionary Origins and Diversification of the Mycorrhizal Mutualists.</title>
        <authorList>
            <consortium name="DOE Joint Genome Institute"/>
            <consortium name="Mycorrhizal Genomics Consortium"/>
            <person name="Kohler A."/>
            <person name="Kuo A."/>
            <person name="Nagy L.G."/>
            <person name="Floudas D."/>
            <person name="Copeland A."/>
            <person name="Barry K.W."/>
            <person name="Cichocki N."/>
            <person name="Veneault-Fourrey C."/>
            <person name="LaButti K."/>
            <person name="Lindquist E.A."/>
            <person name="Lipzen A."/>
            <person name="Lundell T."/>
            <person name="Morin E."/>
            <person name="Murat C."/>
            <person name="Riley R."/>
            <person name="Ohm R."/>
            <person name="Sun H."/>
            <person name="Tunlid A."/>
            <person name="Henrissat B."/>
            <person name="Grigoriev I.V."/>
            <person name="Hibbett D.S."/>
            <person name="Martin F."/>
        </authorList>
    </citation>
    <scope>NUCLEOTIDE SEQUENCE [LARGE SCALE GENOMIC DNA]</scope>
    <source>
        <strain evidence="3">F 1598</strain>
    </source>
</reference>
<accession>A0A0C3GD78</accession>